<gene>
    <name evidence="1" type="ORF">Strvi_3462</name>
</gene>
<dbReference type="KEGG" id="svl:Strvi_3462"/>
<dbReference type="AlphaFoldDB" id="G2NZ92"/>
<dbReference type="HOGENOM" id="CLU_2195548_0_0_11"/>
<sequence length="108" mass="10634">MRVVVAVSVYADAGGERVEVGDVVGGQGDVCGAAVLLKAFGAAGAGDRDDLRVLCKEPGQGDLAWVGVPGLDECGDVVDERTGPGARHGVQRSVVAAASSVAAQAASS</sequence>
<proteinExistence type="predicted"/>
<reference evidence="1" key="1">
    <citation type="submission" date="2011-08" db="EMBL/GenBank/DDBJ databases">
        <title>Complete sequence of chromosome of Streptomyces violaceusniger Tu 4113.</title>
        <authorList>
            <consortium name="US DOE Joint Genome Institute"/>
            <person name="Lucas S."/>
            <person name="Han J."/>
            <person name="Lapidus A."/>
            <person name="Cheng J.-F."/>
            <person name="Goodwin L."/>
            <person name="Pitluck S."/>
            <person name="Peters L."/>
            <person name="Ivanova N."/>
            <person name="Daligault H."/>
            <person name="Detter J.C."/>
            <person name="Han C."/>
            <person name="Tapia R."/>
            <person name="Land M."/>
            <person name="Hauser L."/>
            <person name="Kyrpides N."/>
            <person name="Ivanova N."/>
            <person name="Pagani I."/>
            <person name="Hagen A."/>
            <person name="Katz L."/>
            <person name="Fiedler H.-P."/>
            <person name="Keasling J."/>
            <person name="Fortman J."/>
            <person name="Woyke T."/>
        </authorList>
    </citation>
    <scope>NUCLEOTIDE SEQUENCE [LARGE SCALE GENOMIC DNA]</scope>
    <source>
        <strain evidence="1">Tu 4113</strain>
    </source>
</reference>
<dbReference type="Proteomes" id="UP000008703">
    <property type="component" value="Chromosome"/>
</dbReference>
<dbReference type="RefSeq" id="WP_014056633.1">
    <property type="nucleotide sequence ID" value="NC_015957.1"/>
</dbReference>
<dbReference type="EMBL" id="CP002994">
    <property type="protein sequence ID" value="AEM83135.1"/>
    <property type="molecule type" value="Genomic_DNA"/>
</dbReference>
<protein>
    <submittedName>
        <fullName evidence="1">Uncharacterized protein</fullName>
    </submittedName>
</protein>
<keyword evidence="2" id="KW-1185">Reference proteome</keyword>
<name>G2NZ92_STRV4</name>
<accession>G2NZ92</accession>
<evidence type="ECO:0000313" key="2">
    <source>
        <dbReference type="Proteomes" id="UP000008703"/>
    </source>
</evidence>
<evidence type="ECO:0000313" key="1">
    <source>
        <dbReference type="EMBL" id="AEM83135.1"/>
    </source>
</evidence>
<organism evidence="1 2">
    <name type="scientific">Streptomyces violaceusniger (strain Tu 4113)</name>
    <dbReference type="NCBI Taxonomy" id="653045"/>
    <lineage>
        <taxon>Bacteria</taxon>
        <taxon>Bacillati</taxon>
        <taxon>Actinomycetota</taxon>
        <taxon>Actinomycetes</taxon>
        <taxon>Kitasatosporales</taxon>
        <taxon>Streptomycetaceae</taxon>
        <taxon>Streptomyces</taxon>
        <taxon>Streptomyces violaceusniger group</taxon>
    </lineage>
</organism>